<dbReference type="GO" id="GO:0005886">
    <property type="term" value="C:plasma membrane"/>
    <property type="evidence" value="ECO:0007669"/>
    <property type="project" value="TreeGrafter"/>
</dbReference>
<dbReference type="PANTHER" id="PTHR32309">
    <property type="entry name" value="TYROSINE-PROTEIN KINASE"/>
    <property type="match status" value="1"/>
</dbReference>
<evidence type="ECO:0000256" key="1">
    <source>
        <dbReference type="SAM" id="Coils"/>
    </source>
</evidence>
<feature type="coiled-coil region" evidence="1">
    <location>
        <begin position="472"/>
        <end position="506"/>
    </location>
</feature>
<evidence type="ECO:0000313" key="5">
    <source>
        <dbReference type="Proteomes" id="UP000530268"/>
    </source>
</evidence>
<protein>
    <submittedName>
        <fullName evidence="4">Capsular polysaccharide transport system permease protein</fullName>
    </submittedName>
</protein>
<accession>A0A7W6H0Y7</accession>
<proteinExistence type="predicted"/>
<dbReference type="Proteomes" id="UP000530268">
    <property type="component" value="Unassembled WGS sequence"/>
</dbReference>
<keyword evidence="5" id="KW-1185">Reference proteome</keyword>
<feature type="compositionally biased region" description="Basic residues" evidence="2">
    <location>
        <begin position="1"/>
        <end position="14"/>
    </location>
</feature>
<feature type="compositionally biased region" description="Low complexity" evidence="2">
    <location>
        <begin position="49"/>
        <end position="73"/>
    </location>
</feature>
<feature type="transmembrane region" description="Helical" evidence="3">
    <location>
        <begin position="567"/>
        <end position="587"/>
    </location>
</feature>
<dbReference type="EMBL" id="JACIEI010000010">
    <property type="protein sequence ID" value="MBB3995075.1"/>
    <property type="molecule type" value="Genomic_DNA"/>
</dbReference>
<evidence type="ECO:0000256" key="2">
    <source>
        <dbReference type="SAM" id="MobiDB-lite"/>
    </source>
</evidence>
<dbReference type="InterPro" id="IPR050445">
    <property type="entry name" value="Bact_polysacc_biosynth/exp"/>
</dbReference>
<keyword evidence="3" id="KW-0472">Membrane</keyword>
<name>A0A7W6H0Y7_9RHOB</name>
<feature type="transmembrane region" description="Helical" evidence="3">
    <location>
        <begin position="236"/>
        <end position="256"/>
    </location>
</feature>
<keyword evidence="3" id="KW-0812">Transmembrane</keyword>
<dbReference type="PANTHER" id="PTHR32309:SF13">
    <property type="entry name" value="FERRIC ENTEROBACTIN TRANSPORT PROTEIN FEPE"/>
    <property type="match status" value="1"/>
</dbReference>
<reference evidence="4 5" key="1">
    <citation type="submission" date="2020-08" db="EMBL/GenBank/DDBJ databases">
        <title>Genomic Encyclopedia of Type Strains, Phase IV (KMG-IV): sequencing the most valuable type-strain genomes for metagenomic binning, comparative biology and taxonomic classification.</title>
        <authorList>
            <person name="Goeker M."/>
        </authorList>
    </citation>
    <scope>NUCLEOTIDE SEQUENCE [LARGE SCALE GENOMIC DNA]</scope>
    <source>
        <strain evidence="4 5">DSM 102234</strain>
    </source>
</reference>
<comment type="caution">
    <text evidence="4">The sequence shown here is derived from an EMBL/GenBank/DDBJ whole genome shotgun (WGS) entry which is preliminary data.</text>
</comment>
<sequence>MITKPKARKFRVKRSPATPADEVSPSVEAAKAATPEAPPQAPAPEAKRPVQAPQTSQAPQQAPQQKAAAKPAPAAKPTPEAPVAPAAKAGDVSSAAQVTGEQDMDAIRKEGLTGRQLRMARRVAQKHNLPATSDFDAVRLLRAKGIDPFQRSNMLELVVPQAGGAQHEGGPGNALAALAAQEGGAGSGKIQLPQTLAAGRATLPSTEVSPMERRTREISDIQLDITRRRRKKMGLLIVRLAFFVLIPTFFAGYYFYKMATPMYATDSQFLIIQNEGGGGSSPFASMLPTQFANSADSIATQAYLQSKDAMLRLDEDAGFKQHFAEGDIDAIQRLNSDPTNEEAYKLYKKNIKIGYDPTEGVIRMEVIAADPNVATRFSEKLLSYAEERVNNLSQAKREDGMRDAQIGYDKAVESRREAQQRLIELQVADGVDPEAVIAAIRAQITNYETLLIEKQLELAALMDNARPNSAKVDGAQGDVRRLQNALAQLNDRMNNATEGHNSLAKQAVTLQLAQADLVNADTNLQLAQTGLEQARTNAGRQVRYLTVAVRPVPSEEPSYPRKFENTILAFLIFSGIYLMMSLTASILREQVTS</sequence>
<dbReference type="RefSeq" id="WP_184566657.1">
    <property type="nucleotide sequence ID" value="NZ_JACIEI010000010.1"/>
</dbReference>
<gene>
    <name evidence="4" type="ORF">GGR95_002725</name>
</gene>
<evidence type="ECO:0000256" key="3">
    <source>
        <dbReference type="SAM" id="Phobius"/>
    </source>
</evidence>
<evidence type="ECO:0000313" key="4">
    <source>
        <dbReference type="EMBL" id="MBB3995075.1"/>
    </source>
</evidence>
<dbReference type="AlphaFoldDB" id="A0A7W6H0Y7"/>
<organism evidence="4 5">
    <name type="scientific">Sulfitobacter undariae</name>
    <dbReference type="NCBI Taxonomy" id="1563671"/>
    <lineage>
        <taxon>Bacteria</taxon>
        <taxon>Pseudomonadati</taxon>
        <taxon>Pseudomonadota</taxon>
        <taxon>Alphaproteobacteria</taxon>
        <taxon>Rhodobacterales</taxon>
        <taxon>Roseobacteraceae</taxon>
        <taxon>Sulfitobacter</taxon>
    </lineage>
</organism>
<keyword evidence="3" id="KW-1133">Transmembrane helix</keyword>
<feature type="region of interest" description="Disordered" evidence="2">
    <location>
        <begin position="1"/>
        <end position="106"/>
    </location>
</feature>
<keyword evidence="1" id="KW-0175">Coiled coil</keyword>
<dbReference type="GO" id="GO:0004713">
    <property type="term" value="F:protein tyrosine kinase activity"/>
    <property type="evidence" value="ECO:0007669"/>
    <property type="project" value="TreeGrafter"/>
</dbReference>